<gene>
    <name evidence="9" type="ORF">M5G11_18435</name>
</gene>
<protein>
    <submittedName>
        <fullName evidence="9">TolC family protein</fullName>
    </submittedName>
</protein>
<proteinExistence type="inferred from homology"/>
<dbReference type="PROSITE" id="PS51257">
    <property type="entry name" value="PROKAR_LIPOPROTEIN"/>
    <property type="match status" value="1"/>
</dbReference>
<dbReference type="Gene3D" id="2.20.200.10">
    <property type="entry name" value="Outer membrane efflux proteins (OEP)"/>
    <property type="match status" value="1"/>
</dbReference>
<evidence type="ECO:0000256" key="2">
    <source>
        <dbReference type="ARBA" id="ARBA00022452"/>
    </source>
</evidence>
<dbReference type="InterPro" id="IPR003423">
    <property type="entry name" value="OMP_efflux"/>
</dbReference>
<evidence type="ECO:0000256" key="7">
    <source>
        <dbReference type="ARBA" id="ARBA00023288"/>
    </source>
</evidence>
<evidence type="ECO:0000256" key="3">
    <source>
        <dbReference type="ARBA" id="ARBA00022692"/>
    </source>
</evidence>
<keyword evidence="7 8" id="KW-0449">Lipoprotein</keyword>
<evidence type="ECO:0000313" key="10">
    <source>
        <dbReference type="Proteomes" id="UP001148203"/>
    </source>
</evidence>
<dbReference type="PANTHER" id="PTHR30203">
    <property type="entry name" value="OUTER MEMBRANE CATION EFFLUX PROTEIN"/>
    <property type="match status" value="1"/>
</dbReference>
<evidence type="ECO:0000256" key="5">
    <source>
        <dbReference type="ARBA" id="ARBA00023139"/>
    </source>
</evidence>
<dbReference type="Gene3D" id="1.20.1600.10">
    <property type="entry name" value="Outer membrane efflux proteins (OEP)"/>
    <property type="match status" value="1"/>
</dbReference>
<reference evidence="9 10" key="1">
    <citation type="submission" date="2022-05" db="EMBL/GenBank/DDBJ databases">
        <title>Novel Pseudomonas spp. Isolated from a Rainbow Trout Aquaculture Facility.</title>
        <authorList>
            <person name="Testerman T."/>
            <person name="Graf J."/>
        </authorList>
    </citation>
    <scope>NUCLEOTIDE SEQUENCE [LARGE SCALE GENOMIC DNA]</scope>
    <source>
        <strain evidence="9 10">ID681</strain>
    </source>
</reference>
<name>A0ABT5NWL0_9PSED</name>
<feature type="chain" id="PRO_5044991419" evidence="8">
    <location>
        <begin position="20"/>
        <end position="498"/>
    </location>
</feature>
<keyword evidence="6" id="KW-0998">Cell outer membrane</keyword>
<accession>A0ABT5NWL0</accession>
<keyword evidence="2 8" id="KW-1134">Transmembrane beta strand</keyword>
<feature type="signal peptide" evidence="8">
    <location>
        <begin position="1"/>
        <end position="19"/>
    </location>
</feature>
<evidence type="ECO:0000313" key="9">
    <source>
        <dbReference type="EMBL" id="MDD0992512.1"/>
    </source>
</evidence>
<sequence>MKRPYHTTLLSMAAFTLLAGCASVGPDYSPPALAPSRTPASFGTLPGGVAEGAVEVQWWRTFDDPALTGLIQQALAANHDIAIAALRLDEAKALLRERRQDYLPRGGPAFGYENRRLSEVQTPPGQSRDAETYRAAVDASWEIDLFGRVRRSVEAAQAQAGSREALLRGVQASIAAQVAAAWFALRGIEAELAVVIDISQSQRESLQMVERLKGAGAASEFDRLRAEAFLRSVEVAVPELESRRTAAINALAILLGQTPQTFTPPTNPAMPEALSVRNIAIGDPGGLLARRADIAAAERALAAATAQIGVETAGLYPDVQVLGSIGIVTGSLDSVSGTEGFSAFIGPTIRWNLLDFGRVRARIAASEARSKAALISYDQTVLRALQETDDAFSAFASSGNTLGLRLLESAANREAARLSRVRFKGGQGFYLDVLEAERSDFASRRALTVARTNQRLALVSVYKALGGGWEYCAQTDHACDAAERLTQPALLKQAAYTP</sequence>
<evidence type="ECO:0000256" key="4">
    <source>
        <dbReference type="ARBA" id="ARBA00023136"/>
    </source>
</evidence>
<dbReference type="Pfam" id="PF02321">
    <property type="entry name" value="OEP"/>
    <property type="match status" value="2"/>
</dbReference>
<dbReference type="EMBL" id="JAMDGY010000057">
    <property type="protein sequence ID" value="MDD0992512.1"/>
    <property type="molecule type" value="Genomic_DNA"/>
</dbReference>
<keyword evidence="3 8" id="KW-0812">Transmembrane</keyword>
<dbReference type="InterPro" id="IPR010131">
    <property type="entry name" value="MdtP/NodT-like"/>
</dbReference>
<dbReference type="NCBIfam" id="TIGR01845">
    <property type="entry name" value="outer_NodT"/>
    <property type="match status" value="1"/>
</dbReference>
<dbReference type="Proteomes" id="UP001148203">
    <property type="component" value="Unassembled WGS sequence"/>
</dbReference>
<keyword evidence="10" id="KW-1185">Reference proteome</keyword>
<dbReference type="SUPFAM" id="SSF56954">
    <property type="entry name" value="Outer membrane efflux proteins (OEP)"/>
    <property type="match status" value="1"/>
</dbReference>
<evidence type="ECO:0000256" key="1">
    <source>
        <dbReference type="ARBA" id="ARBA00007613"/>
    </source>
</evidence>
<comment type="caution">
    <text evidence="9">The sequence shown here is derived from an EMBL/GenBank/DDBJ whole genome shotgun (WGS) entry which is preliminary data.</text>
</comment>
<evidence type="ECO:0000256" key="8">
    <source>
        <dbReference type="RuleBase" id="RU362097"/>
    </source>
</evidence>
<evidence type="ECO:0000256" key="6">
    <source>
        <dbReference type="ARBA" id="ARBA00023237"/>
    </source>
</evidence>
<keyword evidence="8" id="KW-0732">Signal</keyword>
<dbReference type="RefSeq" id="WP_273912673.1">
    <property type="nucleotide sequence ID" value="NZ_JAMDGX010000066.1"/>
</dbReference>
<comment type="similarity">
    <text evidence="1 8">Belongs to the outer membrane factor (OMF) (TC 1.B.17) family.</text>
</comment>
<keyword evidence="4 8" id="KW-0472">Membrane</keyword>
<comment type="subcellular location">
    <subcellularLocation>
        <location evidence="8">Cell outer membrane</location>
        <topology evidence="8">Lipid-anchor</topology>
    </subcellularLocation>
</comment>
<keyword evidence="5 8" id="KW-0564">Palmitate</keyword>
<organism evidence="9 10">
    <name type="scientific">Pseudomonas fontis</name>
    <dbReference type="NCBI Taxonomy" id="2942633"/>
    <lineage>
        <taxon>Bacteria</taxon>
        <taxon>Pseudomonadati</taxon>
        <taxon>Pseudomonadota</taxon>
        <taxon>Gammaproteobacteria</taxon>
        <taxon>Pseudomonadales</taxon>
        <taxon>Pseudomonadaceae</taxon>
        <taxon>Pseudomonas</taxon>
    </lineage>
</organism>
<dbReference type="PANTHER" id="PTHR30203:SF25">
    <property type="entry name" value="OUTER MEMBRANE PROTEIN-RELATED"/>
    <property type="match status" value="1"/>
</dbReference>